<dbReference type="Proteomes" id="UP001185863">
    <property type="component" value="Unassembled WGS sequence"/>
</dbReference>
<evidence type="ECO:0000256" key="5">
    <source>
        <dbReference type="ARBA" id="ARBA00023002"/>
    </source>
</evidence>
<evidence type="ECO:0000256" key="2">
    <source>
        <dbReference type="ARBA" id="ARBA00009347"/>
    </source>
</evidence>
<dbReference type="InterPro" id="IPR036250">
    <property type="entry name" value="AcylCo_DH-like_C"/>
</dbReference>
<keyword evidence="5 6" id="KW-0560">Oxidoreductase</keyword>
<dbReference type="PANTHER" id="PTHR42803">
    <property type="entry name" value="ACYL-COA DEHYDROGENASE"/>
    <property type="match status" value="1"/>
</dbReference>
<reference evidence="11" key="1">
    <citation type="submission" date="2023-10" db="EMBL/GenBank/DDBJ databases">
        <title>Development of a sustainable strategy for remediation of hydrocarbon-contaminated territories based on the waste exchange concept.</title>
        <authorList>
            <person name="Krivoruchko A."/>
        </authorList>
    </citation>
    <scope>NUCLEOTIDE SEQUENCE</scope>
    <source>
        <strain evidence="11">IEGM 68</strain>
    </source>
</reference>
<evidence type="ECO:0000259" key="9">
    <source>
        <dbReference type="Pfam" id="PF02771"/>
    </source>
</evidence>
<dbReference type="InterPro" id="IPR037069">
    <property type="entry name" value="AcylCoA_DH/ox_N_sf"/>
</dbReference>
<evidence type="ECO:0000256" key="3">
    <source>
        <dbReference type="ARBA" id="ARBA00022630"/>
    </source>
</evidence>
<dbReference type="Pfam" id="PF12806">
    <property type="entry name" value="Acyl-CoA_dh_C"/>
    <property type="match status" value="1"/>
</dbReference>
<dbReference type="AlphaFoldDB" id="A0AAE5A6I8"/>
<evidence type="ECO:0000259" key="7">
    <source>
        <dbReference type="Pfam" id="PF00441"/>
    </source>
</evidence>
<dbReference type="InterPro" id="IPR013786">
    <property type="entry name" value="AcylCoA_DH/ox_N"/>
</dbReference>
<dbReference type="EMBL" id="JAWLUP010000012">
    <property type="protein sequence ID" value="MDV7264489.1"/>
    <property type="molecule type" value="Genomic_DNA"/>
</dbReference>
<feature type="domain" description="Acetyl-CoA dehydrogenase-like C-terminal" evidence="10">
    <location>
        <begin position="470"/>
        <end position="571"/>
    </location>
</feature>
<accession>A0AAE5A6I8</accession>
<evidence type="ECO:0000313" key="11">
    <source>
        <dbReference type="EMBL" id="MDV7264489.1"/>
    </source>
</evidence>
<dbReference type="Gene3D" id="1.20.140.10">
    <property type="entry name" value="Butyryl-CoA Dehydrogenase, subunit A, domain 3"/>
    <property type="match status" value="1"/>
</dbReference>
<dbReference type="GO" id="GO:0016627">
    <property type="term" value="F:oxidoreductase activity, acting on the CH-CH group of donors"/>
    <property type="evidence" value="ECO:0007669"/>
    <property type="project" value="InterPro"/>
</dbReference>
<dbReference type="InterPro" id="IPR046373">
    <property type="entry name" value="Acyl-CoA_Oxase/DH_mid-dom_sf"/>
</dbReference>
<feature type="domain" description="Acyl-CoA oxidase/dehydrogenase middle" evidence="8">
    <location>
        <begin position="159"/>
        <end position="265"/>
    </location>
</feature>
<dbReference type="Gene3D" id="2.40.110.10">
    <property type="entry name" value="Butyryl-CoA Dehydrogenase, subunit A, domain 2"/>
    <property type="match status" value="1"/>
</dbReference>
<dbReference type="SUPFAM" id="SSF47203">
    <property type="entry name" value="Acyl-CoA dehydrogenase C-terminal domain-like"/>
    <property type="match status" value="1"/>
</dbReference>
<dbReference type="InterPro" id="IPR006091">
    <property type="entry name" value="Acyl-CoA_Oxase/DH_mid-dom"/>
</dbReference>
<evidence type="ECO:0000313" key="12">
    <source>
        <dbReference type="Proteomes" id="UP001185863"/>
    </source>
</evidence>
<feature type="domain" description="Acyl-CoA dehydrogenase/oxidase N-terminal" evidence="9">
    <location>
        <begin position="37"/>
        <end position="154"/>
    </location>
</feature>
<dbReference type="GO" id="GO:0050660">
    <property type="term" value="F:flavin adenine dinucleotide binding"/>
    <property type="evidence" value="ECO:0007669"/>
    <property type="project" value="InterPro"/>
</dbReference>
<feature type="domain" description="Acyl-CoA dehydrogenase/oxidase C-terminal" evidence="7">
    <location>
        <begin position="279"/>
        <end position="438"/>
    </location>
</feature>
<dbReference type="InterPro" id="IPR052166">
    <property type="entry name" value="Diverse_Acyl-CoA_DH"/>
</dbReference>
<keyword evidence="4 6" id="KW-0274">FAD</keyword>
<evidence type="ECO:0000259" key="8">
    <source>
        <dbReference type="Pfam" id="PF02770"/>
    </source>
</evidence>
<dbReference type="InterPro" id="IPR009075">
    <property type="entry name" value="AcylCo_DH/oxidase_C"/>
</dbReference>
<gene>
    <name evidence="11" type="ORF">R4315_08015</name>
</gene>
<evidence type="ECO:0000256" key="1">
    <source>
        <dbReference type="ARBA" id="ARBA00001974"/>
    </source>
</evidence>
<dbReference type="Pfam" id="PF02771">
    <property type="entry name" value="Acyl-CoA_dh_N"/>
    <property type="match status" value="1"/>
</dbReference>
<dbReference type="RefSeq" id="WP_317747602.1">
    <property type="nucleotide sequence ID" value="NZ_JAWLUP010000012.1"/>
</dbReference>
<name>A0AAE5A6I8_9NOCA</name>
<comment type="similarity">
    <text evidence="2 6">Belongs to the acyl-CoA dehydrogenase family.</text>
</comment>
<dbReference type="InterPro" id="IPR009100">
    <property type="entry name" value="AcylCoA_DH/oxidase_NM_dom_sf"/>
</dbReference>
<dbReference type="PANTHER" id="PTHR42803:SF1">
    <property type="entry name" value="BROAD-SPECIFICITY LINEAR ACYL-COA DEHYDROGENASE FADE5"/>
    <property type="match status" value="1"/>
</dbReference>
<dbReference type="SUPFAM" id="SSF56645">
    <property type="entry name" value="Acyl-CoA dehydrogenase NM domain-like"/>
    <property type="match status" value="1"/>
</dbReference>
<comment type="cofactor">
    <cofactor evidence="1 6">
        <name>FAD</name>
        <dbReference type="ChEBI" id="CHEBI:57692"/>
    </cofactor>
</comment>
<comment type="caution">
    <text evidence="11">The sequence shown here is derived from an EMBL/GenBank/DDBJ whole genome shotgun (WGS) entry which is preliminary data.</text>
</comment>
<organism evidence="11 12">
    <name type="scientific">Rhodococcus oxybenzonivorans</name>
    <dbReference type="NCBI Taxonomy" id="1990687"/>
    <lineage>
        <taxon>Bacteria</taxon>
        <taxon>Bacillati</taxon>
        <taxon>Actinomycetota</taxon>
        <taxon>Actinomycetes</taxon>
        <taxon>Mycobacteriales</taxon>
        <taxon>Nocardiaceae</taxon>
        <taxon>Rhodococcus</taxon>
    </lineage>
</organism>
<evidence type="ECO:0000256" key="6">
    <source>
        <dbReference type="RuleBase" id="RU362125"/>
    </source>
</evidence>
<dbReference type="InterPro" id="IPR025878">
    <property type="entry name" value="Acyl-CoA_dh-like_C_dom"/>
</dbReference>
<dbReference type="Pfam" id="PF00441">
    <property type="entry name" value="Acyl-CoA_dh_1"/>
    <property type="match status" value="1"/>
</dbReference>
<keyword evidence="3 6" id="KW-0285">Flavoprotein</keyword>
<evidence type="ECO:0000256" key="4">
    <source>
        <dbReference type="ARBA" id="ARBA00022827"/>
    </source>
</evidence>
<dbReference type="Pfam" id="PF02770">
    <property type="entry name" value="Acyl-CoA_dh_M"/>
    <property type="match status" value="1"/>
</dbReference>
<sequence>MYIAPLAQYDFLYTEVLGTDILETVTNGEIKAADAAAVLTSAADFAVEKLHPLNTVGDRAGSVLSDGAVTTPVGYKEVYRSFAEAGWVGFGLDPAIDGGGAPFLLYNAVSELWSAANPAFSVCWLLSTGAAAALHSAASPELKDVYLAKVVSGEWTGTMNLTESDAGTDLSAIRTIARPNEDGTWAVTGQKIFITWGDHDLTENIVHLVLARTPDAPVGLAGLSLFVVPKFLPDGRGGVGEPNRVTTLSLEHKLGLHSSPTCVLDYADATGYLVGDLHRGLSAMFVMMNTARIGIGLQGLGLADLAYQQARDYAQQRVQGTVVGRPSGSPIAEHPDVARLLTSMSSSISAMRAFSMQVAEWFDRWQRTDSPDAADLAEFCVPILKAWFTEEAVRIASDGVQVYGGLGFIEEAGAAQHYRDARIMPIYEGTTAIQSNDLLGRKLIRDGGVTARRLFDQIDSSVGSLGVIEHPVAARTAERLDRALQTARDATETLLSHAARNPRDAYAASVNYLTMLSLLVGAWMHGRIVAAALAHPELSTADQQRLTEADFYGAHHLSRVHSLAEAIRAGEIG</sequence>
<dbReference type="Gene3D" id="1.10.540.10">
    <property type="entry name" value="Acyl-CoA dehydrogenase/oxidase, N-terminal domain"/>
    <property type="match status" value="1"/>
</dbReference>
<evidence type="ECO:0000259" key="10">
    <source>
        <dbReference type="Pfam" id="PF12806"/>
    </source>
</evidence>
<protein>
    <submittedName>
        <fullName evidence="11">Acyl-CoA dehydrogenase</fullName>
    </submittedName>
</protein>
<proteinExistence type="inferred from homology"/>